<dbReference type="PANTHER" id="PTHR31807:SF37">
    <property type="entry name" value="HAUS AUGMIN-LIKE COMPLEX SUBUNIT 8"/>
    <property type="match status" value="1"/>
</dbReference>
<evidence type="ECO:0000313" key="2">
    <source>
        <dbReference type="EMBL" id="KAG5847834.1"/>
    </source>
</evidence>
<accession>A0A9D3MF45</accession>
<keyword evidence="3" id="KW-1185">Reference proteome</keyword>
<organism evidence="2 3">
    <name type="scientific">Anguilla anguilla</name>
    <name type="common">European freshwater eel</name>
    <name type="synonym">Muraena anguilla</name>
    <dbReference type="NCBI Taxonomy" id="7936"/>
    <lineage>
        <taxon>Eukaryota</taxon>
        <taxon>Metazoa</taxon>
        <taxon>Chordata</taxon>
        <taxon>Craniata</taxon>
        <taxon>Vertebrata</taxon>
        <taxon>Euteleostomi</taxon>
        <taxon>Actinopterygii</taxon>
        <taxon>Neopterygii</taxon>
        <taxon>Teleostei</taxon>
        <taxon>Anguilliformes</taxon>
        <taxon>Anguillidae</taxon>
        <taxon>Anguilla</taxon>
    </lineage>
</organism>
<gene>
    <name evidence="2" type="ORF">ANANG_G00130410</name>
</gene>
<evidence type="ECO:0008006" key="4">
    <source>
        <dbReference type="Google" id="ProtNLM"/>
    </source>
</evidence>
<feature type="region of interest" description="Disordered" evidence="1">
    <location>
        <begin position="1"/>
        <end position="95"/>
    </location>
</feature>
<dbReference type="PANTHER" id="PTHR31807">
    <property type="entry name" value="AUGMIN FAMILY MEMBER"/>
    <property type="match status" value="1"/>
</dbReference>
<name>A0A9D3MF45_ANGAN</name>
<comment type="caution">
    <text evidence="2">The sequence shown here is derived from an EMBL/GenBank/DDBJ whole genome shotgun (WGS) entry which is preliminary data.</text>
</comment>
<dbReference type="GO" id="GO:0051225">
    <property type="term" value="P:spindle assembly"/>
    <property type="evidence" value="ECO:0007669"/>
    <property type="project" value="TreeGrafter"/>
</dbReference>
<sequence length="270" mass="29787">MASRRVTTVHKLQKPILAESNNSKDGSQNNSGSIGEEKKKKKPAGRIVKSRYQQPVEKKTLLKTSATESSASAKPASPKPDSARKPSVSTPPRRSLACQSLLNPLASNSSILEPSILGGNVLQSTVLDGHCVRPEFDVSVIGKEKSQSQNTPEAGNEKENFENQTFLLAYLTAKMESNTRKLRTEAEWSLLAVMEEEERLRKSVHEKRRQHLLLEKHKQLSELLDLQSAALAPVSAAARQFTEEYQTFATALDATRHELPVKNFHIPGAA</sequence>
<dbReference type="Proteomes" id="UP001044222">
    <property type="component" value="Chromosome 6"/>
</dbReference>
<protein>
    <recommendedName>
        <fullName evidence="4">HAUS augmin-like complex subunit 8</fullName>
    </recommendedName>
</protein>
<dbReference type="GO" id="GO:0008017">
    <property type="term" value="F:microtubule binding"/>
    <property type="evidence" value="ECO:0007669"/>
    <property type="project" value="TreeGrafter"/>
</dbReference>
<dbReference type="GO" id="GO:0005737">
    <property type="term" value="C:cytoplasm"/>
    <property type="evidence" value="ECO:0007669"/>
    <property type="project" value="TreeGrafter"/>
</dbReference>
<feature type="compositionally biased region" description="Low complexity" evidence="1">
    <location>
        <begin position="62"/>
        <end position="80"/>
    </location>
</feature>
<evidence type="ECO:0000313" key="3">
    <source>
        <dbReference type="Proteomes" id="UP001044222"/>
    </source>
</evidence>
<dbReference type="AlphaFoldDB" id="A0A9D3MF45"/>
<dbReference type="GO" id="GO:0005813">
    <property type="term" value="C:centrosome"/>
    <property type="evidence" value="ECO:0007669"/>
    <property type="project" value="TreeGrafter"/>
</dbReference>
<dbReference type="EMBL" id="JAFIRN010000006">
    <property type="protein sequence ID" value="KAG5847834.1"/>
    <property type="molecule type" value="Genomic_DNA"/>
</dbReference>
<feature type="compositionally biased region" description="Polar residues" evidence="1">
    <location>
        <begin position="19"/>
        <end position="33"/>
    </location>
</feature>
<dbReference type="GO" id="GO:0005880">
    <property type="term" value="C:nuclear microtubule"/>
    <property type="evidence" value="ECO:0007669"/>
    <property type="project" value="TreeGrafter"/>
</dbReference>
<reference evidence="2" key="1">
    <citation type="submission" date="2021-01" db="EMBL/GenBank/DDBJ databases">
        <title>A chromosome-scale assembly of European eel, Anguilla anguilla.</title>
        <authorList>
            <person name="Henkel C."/>
            <person name="Jong-Raadsen S.A."/>
            <person name="Dufour S."/>
            <person name="Weltzien F.-A."/>
            <person name="Palstra A.P."/>
            <person name="Pelster B."/>
            <person name="Spaink H.P."/>
            <person name="Van Den Thillart G.E."/>
            <person name="Jansen H."/>
            <person name="Zahm M."/>
            <person name="Klopp C."/>
            <person name="Cedric C."/>
            <person name="Louis A."/>
            <person name="Berthelot C."/>
            <person name="Parey E."/>
            <person name="Roest Crollius H."/>
            <person name="Montfort J."/>
            <person name="Robinson-Rechavi M."/>
            <person name="Bucao C."/>
            <person name="Bouchez O."/>
            <person name="Gislard M."/>
            <person name="Lluch J."/>
            <person name="Milhes M."/>
            <person name="Lampietro C."/>
            <person name="Lopez Roques C."/>
            <person name="Donnadieu C."/>
            <person name="Braasch I."/>
            <person name="Desvignes T."/>
            <person name="Postlethwait J."/>
            <person name="Bobe J."/>
            <person name="Guiguen Y."/>
            <person name="Dirks R."/>
        </authorList>
    </citation>
    <scope>NUCLEOTIDE SEQUENCE</scope>
    <source>
        <strain evidence="2">Tag_6206</strain>
        <tissue evidence="2">Liver</tissue>
    </source>
</reference>
<dbReference type="GO" id="GO:0007098">
    <property type="term" value="P:centrosome cycle"/>
    <property type="evidence" value="ECO:0007669"/>
    <property type="project" value="TreeGrafter"/>
</dbReference>
<evidence type="ECO:0000256" key="1">
    <source>
        <dbReference type="SAM" id="MobiDB-lite"/>
    </source>
</evidence>
<proteinExistence type="predicted"/>